<dbReference type="OrthoDB" id="9769404at2"/>
<comment type="subcellular location">
    <subcellularLocation>
        <location evidence="1">Cell membrane</location>
        <topology evidence="1">Multi-pass membrane protein</topology>
    </subcellularLocation>
</comment>
<dbReference type="GO" id="GO:0016491">
    <property type="term" value="F:oxidoreductase activity"/>
    <property type="evidence" value="ECO:0007669"/>
    <property type="project" value="UniProtKB-KW"/>
</dbReference>
<accession>A0A1M6AHY3</accession>
<dbReference type="Gene3D" id="1.20.950.20">
    <property type="entry name" value="Transmembrane di-heme cytochromes, Chain C"/>
    <property type="match status" value="1"/>
</dbReference>
<dbReference type="AlphaFoldDB" id="A0A1M6AHY3"/>
<evidence type="ECO:0000259" key="8">
    <source>
        <dbReference type="Pfam" id="PF02665"/>
    </source>
</evidence>
<reference evidence="10" key="1">
    <citation type="submission" date="2016-11" db="EMBL/GenBank/DDBJ databases">
        <authorList>
            <person name="Varghese N."/>
            <person name="Submissions S."/>
        </authorList>
    </citation>
    <scope>NUCLEOTIDE SEQUENCE [LARGE SCALE GENOMIC DNA]</scope>
    <source>
        <strain evidence="10">DSM 15449</strain>
    </source>
</reference>
<proteinExistence type="predicted"/>
<dbReference type="Pfam" id="PF02665">
    <property type="entry name" value="Nitrate_red_gam"/>
    <property type="match status" value="1"/>
</dbReference>
<protein>
    <submittedName>
        <fullName evidence="9">Nitrate reductase gamma subunit</fullName>
    </submittedName>
</protein>
<evidence type="ECO:0000256" key="7">
    <source>
        <dbReference type="SAM" id="Phobius"/>
    </source>
</evidence>
<dbReference type="EMBL" id="FQXJ01000017">
    <property type="protein sequence ID" value="SHI36096.1"/>
    <property type="molecule type" value="Genomic_DNA"/>
</dbReference>
<evidence type="ECO:0000256" key="3">
    <source>
        <dbReference type="ARBA" id="ARBA00022692"/>
    </source>
</evidence>
<gene>
    <name evidence="9" type="ORF">SAMN02746098_03955</name>
</gene>
<dbReference type="RefSeq" id="WP_073031521.1">
    <property type="nucleotide sequence ID" value="NZ_FQXJ01000017.1"/>
</dbReference>
<keyword evidence="2" id="KW-1003">Cell membrane</keyword>
<dbReference type="Proteomes" id="UP000183954">
    <property type="component" value="Unassembled WGS sequence"/>
</dbReference>
<organism evidence="9 10">
    <name type="scientific">Desulfosporosinus lacus DSM 15449</name>
    <dbReference type="NCBI Taxonomy" id="1121420"/>
    <lineage>
        <taxon>Bacteria</taxon>
        <taxon>Bacillati</taxon>
        <taxon>Bacillota</taxon>
        <taxon>Clostridia</taxon>
        <taxon>Eubacteriales</taxon>
        <taxon>Desulfitobacteriaceae</taxon>
        <taxon>Desulfosporosinus</taxon>
    </lineage>
</organism>
<evidence type="ECO:0000256" key="4">
    <source>
        <dbReference type="ARBA" id="ARBA00022989"/>
    </source>
</evidence>
<keyword evidence="4 7" id="KW-1133">Transmembrane helix</keyword>
<evidence type="ECO:0000256" key="2">
    <source>
        <dbReference type="ARBA" id="ARBA00022475"/>
    </source>
</evidence>
<evidence type="ECO:0000256" key="5">
    <source>
        <dbReference type="ARBA" id="ARBA00023002"/>
    </source>
</evidence>
<keyword evidence="10" id="KW-1185">Reference proteome</keyword>
<dbReference type="SUPFAM" id="SSF103501">
    <property type="entry name" value="Respiratory nitrate reductase 1 gamma chain"/>
    <property type="match status" value="1"/>
</dbReference>
<keyword evidence="6 7" id="KW-0472">Membrane</keyword>
<feature type="transmembrane region" description="Helical" evidence="7">
    <location>
        <begin position="30"/>
        <end position="51"/>
    </location>
</feature>
<keyword evidence="5" id="KW-0560">Oxidoreductase</keyword>
<feature type="domain" description="NarG-like" evidence="8">
    <location>
        <begin position="91"/>
        <end position="279"/>
    </location>
</feature>
<name>A0A1M6AHY3_9FIRM</name>
<feature type="transmembrane region" description="Helical" evidence="7">
    <location>
        <begin position="211"/>
        <end position="228"/>
    </location>
</feature>
<feature type="transmembrane region" description="Helical" evidence="7">
    <location>
        <begin position="248"/>
        <end position="271"/>
    </location>
</feature>
<evidence type="ECO:0000256" key="6">
    <source>
        <dbReference type="ARBA" id="ARBA00023136"/>
    </source>
</evidence>
<dbReference type="STRING" id="1121420.SAMN02746098_03955"/>
<dbReference type="InterPro" id="IPR047660">
    <property type="entry name" value="DsrM"/>
</dbReference>
<evidence type="ECO:0000313" key="10">
    <source>
        <dbReference type="Proteomes" id="UP000183954"/>
    </source>
</evidence>
<evidence type="ECO:0000313" key="9">
    <source>
        <dbReference type="EMBL" id="SHI36096.1"/>
    </source>
</evidence>
<feature type="transmembrane region" description="Helical" evidence="7">
    <location>
        <begin position="127"/>
        <end position="147"/>
    </location>
</feature>
<dbReference type="InterPro" id="IPR023234">
    <property type="entry name" value="NarG-like_domain"/>
</dbReference>
<keyword evidence="3 7" id="KW-0812">Transmembrane</keyword>
<feature type="transmembrane region" description="Helical" evidence="7">
    <location>
        <begin position="167"/>
        <end position="191"/>
    </location>
</feature>
<dbReference type="InterPro" id="IPR036197">
    <property type="entry name" value="NarG-like_sf"/>
</dbReference>
<evidence type="ECO:0000256" key="1">
    <source>
        <dbReference type="ARBA" id="ARBA00004651"/>
    </source>
</evidence>
<sequence length="333" mass="38470">MKVLFSFLAVILLILVATMGAFITNLHYVFGIIIPYLAFAMFVGGFIYRVVKWGRSPVPFRIPTTIGQQKSLPWIKQNKIENPTSAFGVIVRMAMEVLFFRSLFRNTKTELREGQNGPELSYGSAKWLWLGSLFFHWSFLIIIIRHLRFFLEPIPFAVQILESVDGMLQIGLPAIYLTDVFILVAVTYLFLRRIIVPQVKYISLPADFFPLFMIMSIAISGVLMRYFYKVDLVAVKQLAIGLATFQPVLPTGIGPMFFIHIFLVSILFAYFPMSKLMHMGGIFMSPTRNMISNNRMVRHINPWNHEVEVHTYEQYEDEYREKMKKAGIPVEKE</sequence>
<dbReference type="GO" id="GO:0005886">
    <property type="term" value="C:plasma membrane"/>
    <property type="evidence" value="ECO:0007669"/>
    <property type="project" value="UniProtKB-SubCell"/>
</dbReference>
<dbReference type="NCBIfam" id="NF038037">
    <property type="entry name" value="cytob_DsrM"/>
    <property type="match status" value="1"/>
</dbReference>